<protein>
    <recommendedName>
        <fullName evidence="5">Lipoprotein</fullName>
    </recommendedName>
</protein>
<comment type="caution">
    <text evidence="3">The sequence shown here is derived from an EMBL/GenBank/DDBJ whole genome shotgun (WGS) entry which is preliminary data.</text>
</comment>
<dbReference type="OrthoDB" id="2657915at2"/>
<evidence type="ECO:0008006" key="5">
    <source>
        <dbReference type="Google" id="ProtNLM"/>
    </source>
</evidence>
<accession>A0A559J531</accession>
<keyword evidence="4" id="KW-1185">Reference proteome</keyword>
<dbReference type="PROSITE" id="PS51257">
    <property type="entry name" value="PROKAR_LIPOPROTEIN"/>
    <property type="match status" value="1"/>
</dbReference>
<keyword evidence="1" id="KW-0175">Coiled coil</keyword>
<evidence type="ECO:0000313" key="4">
    <source>
        <dbReference type="Proteomes" id="UP000316330"/>
    </source>
</evidence>
<evidence type="ECO:0000256" key="2">
    <source>
        <dbReference type="SAM" id="SignalP"/>
    </source>
</evidence>
<name>A0A559J531_9BACL</name>
<feature type="signal peptide" evidence="2">
    <location>
        <begin position="1"/>
        <end position="20"/>
    </location>
</feature>
<feature type="coiled-coil region" evidence="1">
    <location>
        <begin position="238"/>
        <end position="265"/>
    </location>
</feature>
<organism evidence="3 4">
    <name type="scientific">Cohnella terricola</name>
    <dbReference type="NCBI Taxonomy" id="1289167"/>
    <lineage>
        <taxon>Bacteria</taxon>
        <taxon>Bacillati</taxon>
        <taxon>Bacillota</taxon>
        <taxon>Bacilli</taxon>
        <taxon>Bacillales</taxon>
        <taxon>Paenibacillaceae</taxon>
        <taxon>Cohnella</taxon>
    </lineage>
</organism>
<evidence type="ECO:0000313" key="3">
    <source>
        <dbReference type="EMBL" id="TVX94999.1"/>
    </source>
</evidence>
<gene>
    <name evidence="3" type="ORF">FPZ45_24250</name>
</gene>
<feature type="chain" id="PRO_5039561061" description="Lipoprotein" evidence="2">
    <location>
        <begin position="21"/>
        <end position="363"/>
    </location>
</feature>
<dbReference type="EMBL" id="VNJJ01000026">
    <property type="protein sequence ID" value="TVX94999.1"/>
    <property type="molecule type" value="Genomic_DNA"/>
</dbReference>
<dbReference type="AlphaFoldDB" id="A0A559J531"/>
<dbReference type="RefSeq" id="WP_144707241.1">
    <property type="nucleotide sequence ID" value="NZ_VNJJ01000026.1"/>
</dbReference>
<proteinExistence type="predicted"/>
<dbReference type="Proteomes" id="UP000316330">
    <property type="component" value="Unassembled WGS sequence"/>
</dbReference>
<keyword evidence="2" id="KW-0732">Signal</keyword>
<reference evidence="3 4" key="1">
    <citation type="submission" date="2019-07" db="EMBL/GenBank/DDBJ databases">
        <authorList>
            <person name="Kim J."/>
        </authorList>
    </citation>
    <scope>NUCLEOTIDE SEQUENCE [LARGE SCALE GENOMIC DNA]</scope>
    <source>
        <strain evidence="3 4">G13</strain>
    </source>
</reference>
<sequence>MFKRKLGFAILAVMMTVALVLSGCSKDKSPRDVLQSSITKSADIKSYNFKGSMKIDDFNFPDEDLNATEAAAIVNALKSAELSWTGAYQADPLLMEVNLQLALKGDLAITFNIPVVMTEKKVWVKIPNIPMLPIPETVLNKFIELDLEKLAEESGQPMPKMDVSKSQKFTSDLMAIIFKHIEEDKYLSEVKVKDAGLPSDVDVKKVIQLHMDQTQIEPLINAIVEKIAPEVIELLSKNQEYRDLLNLKQKDLDTAKKELADVKSSDISEALGDMKKELKKFDLKVNYGLDKKDYPIYTDASISAAIESDEVTGSLGIKIVSQTTGINEKPKFDIGEPKGDNVITMEDLESEMGGLFGGFDPSL</sequence>
<evidence type="ECO:0000256" key="1">
    <source>
        <dbReference type="SAM" id="Coils"/>
    </source>
</evidence>